<name>A0AA88WQ89_9ASTE</name>
<dbReference type="PANTHER" id="PTHR33710">
    <property type="entry name" value="BNAC02G09200D PROTEIN"/>
    <property type="match status" value="1"/>
</dbReference>
<dbReference type="InterPro" id="IPR036691">
    <property type="entry name" value="Endo/exonu/phosph_ase_sf"/>
</dbReference>
<sequence length="294" mass="32845">MQPHNHHEINDLIAQTNRLKCSLEPLSLESDPDVPNPSTPSILVGKIINDKLLNRTGVKNTILKAWNPPSGLKIREQDDRLLFTFNNSQDLQRILDRRPWWPLSSLELGVDLEIVSASANLINGLVFSDPTDTPWMLTAIYGLPYRHQKPLFWNNLSKMINSFAGPWLGIGDFNEILAISDKRGGRPYASPSHGGFPSVMLEKGLVDLGFSGNPFTWTNKQPLQANIRERLDRGLGNPQWCILFPNATIKHLSAILSDHNPISFNTAGSNQSGPKPFKFSGISSFHTLSKNKEH</sequence>
<proteinExistence type="predicted"/>
<dbReference type="Proteomes" id="UP001188597">
    <property type="component" value="Unassembled WGS sequence"/>
</dbReference>
<dbReference type="PANTHER" id="PTHR33710:SF77">
    <property type="entry name" value="DNASE I-LIKE SUPERFAMILY PROTEIN"/>
    <property type="match status" value="1"/>
</dbReference>
<accession>A0AA88WQ89</accession>
<comment type="caution">
    <text evidence="2">The sequence shown here is derived from an EMBL/GenBank/DDBJ whole genome shotgun (WGS) entry which is preliminary data.</text>
</comment>
<evidence type="ECO:0000259" key="1">
    <source>
        <dbReference type="Pfam" id="PF14111"/>
    </source>
</evidence>
<feature type="domain" description="DUF4283" evidence="1">
    <location>
        <begin position="43"/>
        <end position="100"/>
    </location>
</feature>
<gene>
    <name evidence="2" type="ORF">RJ639_035868</name>
</gene>
<dbReference type="InterPro" id="IPR025558">
    <property type="entry name" value="DUF4283"/>
</dbReference>
<dbReference type="EMBL" id="JAVXUP010000332">
    <property type="protein sequence ID" value="KAK3030664.1"/>
    <property type="molecule type" value="Genomic_DNA"/>
</dbReference>
<keyword evidence="3" id="KW-1185">Reference proteome</keyword>
<evidence type="ECO:0000313" key="2">
    <source>
        <dbReference type="EMBL" id="KAK3030664.1"/>
    </source>
</evidence>
<organism evidence="2 3">
    <name type="scientific">Escallonia herrerae</name>
    <dbReference type="NCBI Taxonomy" id="1293975"/>
    <lineage>
        <taxon>Eukaryota</taxon>
        <taxon>Viridiplantae</taxon>
        <taxon>Streptophyta</taxon>
        <taxon>Embryophyta</taxon>
        <taxon>Tracheophyta</taxon>
        <taxon>Spermatophyta</taxon>
        <taxon>Magnoliopsida</taxon>
        <taxon>eudicotyledons</taxon>
        <taxon>Gunneridae</taxon>
        <taxon>Pentapetalae</taxon>
        <taxon>asterids</taxon>
        <taxon>campanulids</taxon>
        <taxon>Escalloniales</taxon>
        <taxon>Escalloniaceae</taxon>
        <taxon>Escallonia</taxon>
    </lineage>
</organism>
<dbReference type="Gene3D" id="3.60.10.10">
    <property type="entry name" value="Endonuclease/exonuclease/phosphatase"/>
    <property type="match status" value="1"/>
</dbReference>
<reference evidence="2" key="1">
    <citation type="submission" date="2022-12" db="EMBL/GenBank/DDBJ databases">
        <title>Draft genome assemblies for two species of Escallonia (Escalloniales).</title>
        <authorList>
            <person name="Chanderbali A."/>
            <person name="Dervinis C."/>
            <person name="Anghel I."/>
            <person name="Soltis D."/>
            <person name="Soltis P."/>
            <person name="Zapata F."/>
        </authorList>
    </citation>
    <scope>NUCLEOTIDE SEQUENCE</scope>
    <source>
        <strain evidence="2">UCBG64.0493</strain>
        <tissue evidence="2">Leaf</tissue>
    </source>
</reference>
<evidence type="ECO:0000313" key="3">
    <source>
        <dbReference type="Proteomes" id="UP001188597"/>
    </source>
</evidence>
<protein>
    <recommendedName>
        <fullName evidence="1">DUF4283 domain-containing protein</fullName>
    </recommendedName>
</protein>
<dbReference type="SUPFAM" id="SSF56219">
    <property type="entry name" value="DNase I-like"/>
    <property type="match status" value="1"/>
</dbReference>
<dbReference type="Pfam" id="PF14111">
    <property type="entry name" value="DUF4283"/>
    <property type="match status" value="1"/>
</dbReference>
<dbReference type="AlphaFoldDB" id="A0AA88WQ89"/>